<feature type="transmembrane region" description="Helical" evidence="6">
    <location>
        <begin position="12"/>
        <end position="32"/>
    </location>
</feature>
<feature type="transmembrane region" description="Helical" evidence="6">
    <location>
        <begin position="279"/>
        <end position="295"/>
    </location>
</feature>
<proteinExistence type="predicted"/>
<protein>
    <submittedName>
        <fullName evidence="7">ABC transporter permease</fullName>
    </submittedName>
</protein>
<feature type="transmembrane region" description="Helical" evidence="6">
    <location>
        <begin position="87"/>
        <end position="104"/>
    </location>
</feature>
<dbReference type="PANTHER" id="PTHR47089">
    <property type="entry name" value="ABC TRANSPORTER, PERMEASE PROTEIN"/>
    <property type="match status" value="1"/>
</dbReference>
<keyword evidence="2" id="KW-1003">Cell membrane</keyword>
<dbReference type="GO" id="GO:0022857">
    <property type="term" value="F:transmembrane transporter activity"/>
    <property type="evidence" value="ECO:0007669"/>
    <property type="project" value="InterPro"/>
</dbReference>
<feature type="transmembrane region" description="Helical" evidence="6">
    <location>
        <begin position="329"/>
        <end position="348"/>
    </location>
</feature>
<evidence type="ECO:0000256" key="3">
    <source>
        <dbReference type="ARBA" id="ARBA00022692"/>
    </source>
</evidence>
<dbReference type="AlphaFoldDB" id="A0A2G6KAC8"/>
<feature type="transmembrane region" description="Helical" evidence="6">
    <location>
        <begin position="302"/>
        <end position="323"/>
    </location>
</feature>
<dbReference type="Pfam" id="PF02653">
    <property type="entry name" value="BPD_transp_2"/>
    <property type="match status" value="1"/>
</dbReference>
<dbReference type="GO" id="GO:0005886">
    <property type="term" value="C:plasma membrane"/>
    <property type="evidence" value="ECO:0007669"/>
    <property type="project" value="UniProtKB-SubCell"/>
</dbReference>
<feature type="transmembrane region" description="Helical" evidence="6">
    <location>
        <begin position="143"/>
        <end position="163"/>
    </location>
</feature>
<gene>
    <name evidence="7" type="ORF">CSA55_03095</name>
</gene>
<feature type="transmembrane region" description="Helical" evidence="6">
    <location>
        <begin position="249"/>
        <end position="267"/>
    </location>
</feature>
<organism evidence="7 8">
    <name type="scientific">Ilumatobacter coccineus</name>
    <dbReference type="NCBI Taxonomy" id="467094"/>
    <lineage>
        <taxon>Bacteria</taxon>
        <taxon>Bacillati</taxon>
        <taxon>Actinomycetota</taxon>
        <taxon>Acidimicrobiia</taxon>
        <taxon>Acidimicrobiales</taxon>
        <taxon>Ilumatobacteraceae</taxon>
        <taxon>Ilumatobacter</taxon>
    </lineage>
</organism>
<evidence type="ECO:0000313" key="8">
    <source>
        <dbReference type="Proteomes" id="UP000230914"/>
    </source>
</evidence>
<feature type="transmembrane region" description="Helical" evidence="6">
    <location>
        <begin position="110"/>
        <end position="131"/>
    </location>
</feature>
<dbReference type="Proteomes" id="UP000230914">
    <property type="component" value="Unassembled WGS sequence"/>
</dbReference>
<evidence type="ECO:0000256" key="5">
    <source>
        <dbReference type="ARBA" id="ARBA00023136"/>
    </source>
</evidence>
<feature type="transmembrane region" description="Helical" evidence="6">
    <location>
        <begin position="202"/>
        <end position="220"/>
    </location>
</feature>
<comment type="subcellular location">
    <subcellularLocation>
        <location evidence="1">Cell membrane</location>
        <topology evidence="1">Multi-pass membrane protein</topology>
    </subcellularLocation>
</comment>
<sequence>MKNTLRRVSLTLAAPVIATVVAIAISSIVLAVSGSDPFETFKTMITNGTKLESIVDMLNRATPLYLAAIAAAIGFRMNLFNIGVEGQYVLAAFVAAVVGAKISLPGPLHILVILLVAMAVGAIWSGIAGLLKVARGVNEVISTIMLNFIATGGLVAALLPHFIEDATAANQGTPQVPESGWLPDLNGILEIFTREITKGRHLTGVFVIAIIVGVIYHVLLNRSRFGFDIRASGMNPTAARAGGVPPKRMILIAMVGGGVVAGLVGMPEILSNTHAYDQGFIRGLGFAGIAVALLGRNNAPGMAFAALLFGFLDSSAAILQVSSLASSEIVVIMQATILLVAVIAYEVVNQIRQRDEVKRAAMMTEASS</sequence>
<keyword evidence="3 6" id="KW-0812">Transmembrane</keyword>
<dbReference type="CDD" id="cd06580">
    <property type="entry name" value="TM_PBP1_transp_TpRbsC_like"/>
    <property type="match status" value="1"/>
</dbReference>
<evidence type="ECO:0000313" key="7">
    <source>
        <dbReference type="EMBL" id="PIE32666.1"/>
    </source>
</evidence>
<evidence type="ECO:0000256" key="6">
    <source>
        <dbReference type="SAM" id="Phobius"/>
    </source>
</evidence>
<name>A0A2G6KAC8_9ACTN</name>
<feature type="transmembrane region" description="Helical" evidence="6">
    <location>
        <begin position="57"/>
        <end position="75"/>
    </location>
</feature>
<comment type="caution">
    <text evidence="7">The sequence shown here is derived from an EMBL/GenBank/DDBJ whole genome shotgun (WGS) entry which is preliminary data.</text>
</comment>
<dbReference type="EMBL" id="PDSL01000044">
    <property type="protein sequence ID" value="PIE32666.1"/>
    <property type="molecule type" value="Genomic_DNA"/>
</dbReference>
<reference evidence="7 8" key="1">
    <citation type="submission" date="2017-10" db="EMBL/GenBank/DDBJ databases">
        <title>Novel microbial diversity and functional potential in the marine mammal oral microbiome.</title>
        <authorList>
            <person name="Dudek N.K."/>
            <person name="Sun C.L."/>
            <person name="Burstein D."/>
            <person name="Kantor R.S."/>
            <person name="Aliaga Goltsman D.S."/>
            <person name="Bik E.M."/>
            <person name="Thomas B.C."/>
            <person name="Banfield J.F."/>
            <person name="Relman D.A."/>
        </authorList>
    </citation>
    <scope>NUCLEOTIDE SEQUENCE [LARGE SCALE GENOMIC DNA]</scope>
    <source>
        <strain evidence="7">DOLJORAL78_61_10</strain>
    </source>
</reference>
<dbReference type="InterPro" id="IPR001851">
    <property type="entry name" value="ABC_transp_permease"/>
</dbReference>
<evidence type="ECO:0000256" key="4">
    <source>
        <dbReference type="ARBA" id="ARBA00022989"/>
    </source>
</evidence>
<keyword evidence="4 6" id="KW-1133">Transmembrane helix</keyword>
<evidence type="ECO:0000256" key="2">
    <source>
        <dbReference type="ARBA" id="ARBA00022475"/>
    </source>
</evidence>
<keyword evidence="5 6" id="KW-0472">Membrane</keyword>
<evidence type="ECO:0000256" key="1">
    <source>
        <dbReference type="ARBA" id="ARBA00004651"/>
    </source>
</evidence>
<dbReference type="PANTHER" id="PTHR47089:SF1">
    <property type="entry name" value="GUANOSINE ABC TRANSPORTER PERMEASE PROTEIN NUPP"/>
    <property type="match status" value="1"/>
</dbReference>
<accession>A0A2G6KAC8</accession>